<evidence type="ECO:0000256" key="1">
    <source>
        <dbReference type="SAM" id="Phobius"/>
    </source>
</evidence>
<evidence type="ECO:0000313" key="3">
    <source>
        <dbReference type="Proteomes" id="UP001197214"/>
    </source>
</evidence>
<comment type="caution">
    <text evidence="2">The sequence shown here is derived from an EMBL/GenBank/DDBJ whole genome shotgun (WGS) entry which is preliminary data.</text>
</comment>
<evidence type="ECO:0000313" key="2">
    <source>
        <dbReference type="EMBL" id="MBW4330302.1"/>
    </source>
</evidence>
<dbReference type="EMBL" id="JAHWZX010000004">
    <property type="protein sequence ID" value="MBW4330302.1"/>
    <property type="molecule type" value="Genomic_DNA"/>
</dbReference>
<organism evidence="2 3">
    <name type="scientific">Stakelama flava</name>
    <dbReference type="NCBI Taxonomy" id="2860338"/>
    <lineage>
        <taxon>Bacteria</taxon>
        <taxon>Pseudomonadati</taxon>
        <taxon>Pseudomonadota</taxon>
        <taxon>Alphaproteobacteria</taxon>
        <taxon>Sphingomonadales</taxon>
        <taxon>Sphingomonadaceae</taxon>
        <taxon>Stakelama</taxon>
    </lineage>
</organism>
<dbReference type="Proteomes" id="UP001197214">
    <property type="component" value="Unassembled WGS sequence"/>
</dbReference>
<keyword evidence="3" id="KW-1185">Reference proteome</keyword>
<reference evidence="2 3" key="1">
    <citation type="submission" date="2021-07" db="EMBL/GenBank/DDBJ databases">
        <title>Stakelama flava sp. nov., a novel endophytic bacterium isolated from branch of Kandelia candel.</title>
        <authorList>
            <person name="Tuo L."/>
        </authorList>
    </citation>
    <scope>NUCLEOTIDE SEQUENCE [LARGE SCALE GENOMIC DNA]</scope>
    <source>
        <strain evidence="2 3">CBK3Z-3</strain>
    </source>
</reference>
<evidence type="ECO:0008006" key="4">
    <source>
        <dbReference type="Google" id="ProtNLM"/>
    </source>
</evidence>
<feature type="transmembrane region" description="Helical" evidence="1">
    <location>
        <begin position="69"/>
        <end position="90"/>
    </location>
</feature>
<sequence>MTATGNSAADLPTDFPDDRALAGAHHILLNDHSIQFDLPAHVEKRPPTPQWLRWLIDSIGDFVQWVGPAWKWILIAVGTALLITLCLAIFPTSRRWIAGLLHSRRRGGETPVEGWRPDSETAHSLLEEADRLAAQGAYDAAVRLILHRSIEDIGRWRGDLLRPSFTSRDIAALSALPGRAATIFADIAASVEKSLFARHPLGRSDWERARSEYADFALKPA</sequence>
<protein>
    <recommendedName>
        <fullName evidence="4">DUF4129 domain-containing protein</fullName>
    </recommendedName>
</protein>
<name>A0ABS6XJD9_9SPHN</name>
<proteinExistence type="predicted"/>
<keyword evidence="1" id="KW-0472">Membrane</keyword>
<keyword evidence="1" id="KW-1133">Transmembrane helix</keyword>
<accession>A0ABS6XJD9</accession>
<gene>
    <name evidence="2" type="ORF">KY084_05375</name>
</gene>
<dbReference type="RefSeq" id="WP_219237427.1">
    <property type="nucleotide sequence ID" value="NZ_JAHWZX010000004.1"/>
</dbReference>
<keyword evidence="1" id="KW-0812">Transmembrane</keyword>